<dbReference type="EMBL" id="PDUG01000003">
    <property type="protein sequence ID" value="PIC39060.1"/>
    <property type="molecule type" value="Genomic_DNA"/>
</dbReference>
<accession>A0A2G5UHM0</accession>
<reference evidence="3" key="1">
    <citation type="submission" date="2017-10" db="EMBL/GenBank/DDBJ databases">
        <title>Rapid genome shrinkage in a self-fertile nematode reveals novel sperm competition proteins.</title>
        <authorList>
            <person name="Yin D."/>
            <person name="Schwarz E.M."/>
            <person name="Thomas C.G."/>
            <person name="Felde R.L."/>
            <person name="Korf I.F."/>
            <person name="Cutter A.D."/>
            <person name="Schartner C.M."/>
            <person name="Ralston E.J."/>
            <person name="Meyer B.J."/>
            <person name="Haag E.S."/>
        </authorList>
    </citation>
    <scope>NUCLEOTIDE SEQUENCE [LARGE SCALE GENOMIC DNA]</scope>
    <source>
        <strain evidence="3">JU1422</strain>
    </source>
</reference>
<feature type="domain" description="F-box" evidence="1">
    <location>
        <begin position="1"/>
        <end position="48"/>
    </location>
</feature>
<sequence length="315" mass="37396">MILSKYPYLVQNEILRNMKCSDLFLLSFVSKNMKKLIKSSQRNRFRRISSILYDCWESDQPYVSIFYERSRCTMMRIVKQEENGKYDFRLNLCGKRIDFRLSDQCNYPVAMFHPRDKESVIKSIHNYFLDFFGNSVEFYWRSENMNYLLRPCTWESPFFIPFLPQLQNLSLCVSICCIIPSWIFADMNKLEKFFSASPVLKSVFMKVRKTTEPFNPESKLYQAESVVIDQDWLTAPDILRYFKGRQAFLFSNNYEASDLIQFLDRWKSGEAFQKLEYLQIDVVFEYIPKNQILNAIGAKYIDATKTPPTHSVPKV</sequence>
<gene>
    <name evidence="2" type="primary">Cnig_chr_III.g10875</name>
    <name evidence="2" type="ORF">B9Z55_010875</name>
</gene>
<protein>
    <recommendedName>
        <fullName evidence="1">F-box domain-containing protein</fullName>
    </recommendedName>
</protein>
<dbReference type="OrthoDB" id="10670481at2759"/>
<comment type="caution">
    <text evidence="2">The sequence shown here is derived from an EMBL/GenBank/DDBJ whole genome shotgun (WGS) entry which is preliminary data.</text>
</comment>
<keyword evidence="3" id="KW-1185">Reference proteome</keyword>
<dbReference type="PROSITE" id="PS50181">
    <property type="entry name" value="FBOX"/>
    <property type="match status" value="1"/>
</dbReference>
<evidence type="ECO:0000259" key="1">
    <source>
        <dbReference type="PROSITE" id="PS50181"/>
    </source>
</evidence>
<dbReference type="InterPro" id="IPR001810">
    <property type="entry name" value="F-box_dom"/>
</dbReference>
<dbReference type="AlphaFoldDB" id="A0A2G5UHM0"/>
<proteinExistence type="predicted"/>
<organism evidence="2 3">
    <name type="scientific">Caenorhabditis nigoni</name>
    <dbReference type="NCBI Taxonomy" id="1611254"/>
    <lineage>
        <taxon>Eukaryota</taxon>
        <taxon>Metazoa</taxon>
        <taxon>Ecdysozoa</taxon>
        <taxon>Nematoda</taxon>
        <taxon>Chromadorea</taxon>
        <taxon>Rhabditida</taxon>
        <taxon>Rhabditina</taxon>
        <taxon>Rhabditomorpha</taxon>
        <taxon>Rhabditoidea</taxon>
        <taxon>Rhabditidae</taxon>
        <taxon>Peloderinae</taxon>
        <taxon>Caenorhabditis</taxon>
    </lineage>
</organism>
<evidence type="ECO:0000313" key="3">
    <source>
        <dbReference type="Proteomes" id="UP000230233"/>
    </source>
</evidence>
<dbReference type="Pfam" id="PF00646">
    <property type="entry name" value="F-box"/>
    <property type="match status" value="1"/>
</dbReference>
<dbReference type="PANTHER" id="PTHR21503">
    <property type="entry name" value="F-BOX-CONTAINING HYPOTHETICAL PROTEIN C.ELEGANS"/>
    <property type="match status" value="1"/>
</dbReference>
<dbReference type="PANTHER" id="PTHR21503:SF8">
    <property type="entry name" value="F-BOX ASSOCIATED DOMAIN-CONTAINING PROTEIN-RELATED"/>
    <property type="match status" value="1"/>
</dbReference>
<name>A0A2G5UHM0_9PELO</name>
<evidence type="ECO:0000313" key="2">
    <source>
        <dbReference type="EMBL" id="PIC39060.1"/>
    </source>
</evidence>
<dbReference type="Proteomes" id="UP000230233">
    <property type="component" value="Chromosome III"/>
</dbReference>